<evidence type="ECO:0000256" key="2">
    <source>
        <dbReference type="PROSITE-ProRule" id="PRU00176"/>
    </source>
</evidence>
<feature type="compositionally biased region" description="Basic and acidic residues" evidence="3">
    <location>
        <begin position="319"/>
        <end position="335"/>
    </location>
</feature>
<dbReference type="InterPro" id="IPR000504">
    <property type="entry name" value="RRM_dom"/>
</dbReference>
<feature type="compositionally biased region" description="Basic and acidic residues" evidence="3">
    <location>
        <begin position="108"/>
        <end position="139"/>
    </location>
</feature>
<keyword evidence="1" id="KW-0862">Zinc</keyword>
<feature type="domain" description="RRM" evidence="4">
    <location>
        <begin position="1"/>
        <end position="70"/>
    </location>
</feature>
<evidence type="ECO:0000313" key="7">
    <source>
        <dbReference type="Proteomes" id="UP000593562"/>
    </source>
</evidence>
<feature type="compositionally biased region" description="Basic and acidic residues" evidence="3">
    <location>
        <begin position="238"/>
        <end position="253"/>
    </location>
</feature>
<accession>A0A7J7DN54</accession>
<dbReference type="OrthoDB" id="5970at2759"/>
<evidence type="ECO:0000256" key="3">
    <source>
        <dbReference type="SAM" id="MobiDB-lite"/>
    </source>
</evidence>
<keyword evidence="2" id="KW-0694">RNA-binding</keyword>
<feature type="compositionally biased region" description="Basic and acidic residues" evidence="3">
    <location>
        <begin position="355"/>
        <end position="366"/>
    </location>
</feature>
<keyword evidence="7" id="KW-1185">Reference proteome</keyword>
<feature type="region of interest" description="Disordered" evidence="3">
    <location>
        <begin position="181"/>
        <end position="206"/>
    </location>
</feature>
<dbReference type="CDD" id="cd00590">
    <property type="entry name" value="RRM_SF"/>
    <property type="match status" value="1"/>
</dbReference>
<keyword evidence="1" id="KW-0863">Zinc-finger</keyword>
<dbReference type="InterPro" id="IPR012677">
    <property type="entry name" value="Nucleotide-bd_a/b_plait_sf"/>
</dbReference>
<feature type="domain" description="CCHC-type" evidence="5">
    <location>
        <begin position="263"/>
        <end position="276"/>
    </location>
</feature>
<dbReference type="Gene3D" id="3.30.70.330">
    <property type="match status" value="1"/>
</dbReference>
<protein>
    <recommendedName>
        <fullName evidence="8">Serine/arginine-rich splicing factor 4-like</fullName>
    </recommendedName>
</protein>
<evidence type="ECO:0000313" key="6">
    <source>
        <dbReference type="EMBL" id="KAF5747771.1"/>
    </source>
</evidence>
<evidence type="ECO:0008006" key="8">
    <source>
        <dbReference type="Google" id="ProtNLM"/>
    </source>
</evidence>
<sequence length="717" mass="81323">MSLYIGNLSPRTRRDDLERVFGRFGRCNVRMKDGYGFAVYVFPPDAEKALRALQGRNICGQPLSLTWSNKQPRAFKRFARDDRSYEPLRRRFSARGGDYVNRNFVSDGNRDYKMGTKQPDRDGGRLSYEERSDNLDQIKDNIEEENNKENHDREDLQKEAHGFGGHLLDEGGSVEQNLVENGRWGEQVRDLSNDSGGDSRKEYEDDQYDAYQGYYKKEEDEGHHRASSNDSPLQQSYQEKKGRENSGEVTLSHHRDSKFKQICYSCGGLGHKSRSCSFGYTSRRNLAKHDPVFINDSKRDVRGQSEHQKIRSTTSRKRQTSEDTVRRRELRDGRKVSGSRKRPKLTRSGSSPMAKETDKAPKEDHGKKKYGRNRTKNTKRSVSSSLHSDYTSSKSQSASLSSKRNRRPHSRSRSRSVSSRIQSLTPDSKSSSTSHLSRSKGFSSRSRSSSPASLSLSVSLHQPLPAYPNEGKSNLRGSVGKGATPKSTKELIKQEQLVDVGADLEGAEPENMMVAVNENGVSSSKLGNEIVEDQTLQRDNDDAGKNFKAPDERTNLDSTMSEKGTLIATVSSSLESWKEAKENQASDPMHMPKEMEKLDFDSPCISHSKCPTSISPEELNLVLKHYGLKGTNESERQLPVEDYYGSSRLWPWEIIYYRRLKKGPISTENYSRRLAQNREFGITDKYIRSSSGWYEFGQDNLESCSDMVPTNFCPSRT</sequence>
<dbReference type="InterPro" id="IPR035979">
    <property type="entry name" value="RBD_domain_sf"/>
</dbReference>
<evidence type="ECO:0000256" key="1">
    <source>
        <dbReference type="PROSITE-ProRule" id="PRU00047"/>
    </source>
</evidence>
<dbReference type="PANTHER" id="PTHR48038:SF2">
    <property type="entry name" value="OS02G0536400 PROTEIN"/>
    <property type="match status" value="1"/>
</dbReference>
<dbReference type="SUPFAM" id="SSF54928">
    <property type="entry name" value="RNA-binding domain, RBD"/>
    <property type="match status" value="1"/>
</dbReference>
<dbReference type="GO" id="GO:0003723">
    <property type="term" value="F:RNA binding"/>
    <property type="evidence" value="ECO:0007669"/>
    <property type="project" value="UniProtKB-UniRule"/>
</dbReference>
<feature type="region of interest" description="Disordered" evidence="3">
    <location>
        <begin position="218"/>
        <end position="253"/>
    </location>
</feature>
<evidence type="ECO:0000259" key="5">
    <source>
        <dbReference type="PROSITE" id="PS50158"/>
    </source>
</evidence>
<reference evidence="6 7" key="1">
    <citation type="journal article" date="2020" name="Nat. Commun.">
        <title>Genome of Tripterygium wilfordii and identification of cytochrome P450 involved in triptolide biosynthesis.</title>
        <authorList>
            <person name="Tu L."/>
            <person name="Su P."/>
            <person name="Zhang Z."/>
            <person name="Gao L."/>
            <person name="Wang J."/>
            <person name="Hu T."/>
            <person name="Zhou J."/>
            <person name="Zhang Y."/>
            <person name="Zhao Y."/>
            <person name="Liu Y."/>
            <person name="Song Y."/>
            <person name="Tong Y."/>
            <person name="Lu Y."/>
            <person name="Yang J."/>
            <person name="Xu C."/>
            <person name="Jia M."/>
            <person name="Peters R.J."/>
            <person name="Huang L."/>
            <person name="Gao W."/>
        </authorList>
    </citation>
    <scope>NUCLEOTIDE SEQUENCE [LARGE SCALE GENOMIC DNA]</scope>
    <source>
        <strain evidence="7">cv. XIE 37</strain>
        <tissue evidence="6">Leaf</tissue>
    </source>
</reference>
<feature type="compositionally biased region" description="Basic residues" evidence="3">
    <location>
        <begin position="403"/>
        <end position="414"/>
    </location>
</feature>
<evidence type="ECO:0000259" key="4">
    <source>
        <dbReference type="PROSITE" id="PS50102"/>
    </source>
</evidence>
<proteinExistence type="predicted"/>
<feature type="region of interest" description="Disordered" evidence="3">
    <location>
        <begin position="295"/>
        <end position="492"/>
    </location>
</feature>
<feature type="compositionally biased region" description="Basic and acidic residues" evidence="3">
    <location>
        <begin position="535"/>
        <end position="555"/>
    </location>
</feature>
<organism evidence="6 7">
    <name type="scientific">Tripterygium wilfordii</name>
    <name type="common">Thunder God vine</name>
    <dbReference type="NCBI Taxonomy" id="458696"/>
    <lineage>
        <taxon>Eukaryota</taxon>
        <taxon>Viridiplantae</taxon>
        <taxon>Streptophyta</taxon>
        <taxon>Embryophyta</taxon>
        <taxon>Tracheophyta</taxon>
        <taxon>Spermatophyta</taxon>
        <taxon>Magnoliopsida</taxon>
        <taxon>eudicotyledons</taxon>
        <taxon>Gunneridae</taxon>
        <taxon>Pentapetalae</taxon>
        <taxon>rosids</taxon>
        <taxon>fabids</taxon>
        <taxon>Celastrales</taxon>
        <taxon>Celastraceae</taxon>
        <taxon>Tripterygium</taxon>
    </lineage>
</organism>
<dbReference type="GO" id="GO:0008270">
    <property type="term" value="F:zinc ion binding"/>
    <property type="evidence" value="ECO:0007669"/>
    <property type="project" value="UniProtKB-KW"/>
</dbReference>
<dbReference type="PANTHER" id="PTHR48038">
    <property type="entry name" value="RIBONUCLEOPROTEIN RB97D"/>
    <property type="match status" value="1"/>
</dbReference>
<dbReference type="EMBL" id="JAAARO010000005">
    <property type="protein sequence ID" value="KAF5747771.1"/>
    <property type="molecule type" value="Genomic_DNA"/>
</dbReference>
<feature type="compositionally biased region" description="Basic and acidic residues" evidence="3">
    <location>
        <begin position="186"/>
        <end position="203"/>
    </location>
</feature>
<feature type="region of interest" description="Disordered" evidence="3">
    <location>
        <begin position="533"/>
        <end position="557"/>
    </location>
</feature>
<dbReference type="AlphaFoldDB" id="A0A7J7DN54"/>
<dbReference type="InterPro" id="IPR001878">
    <property type="entry name" value="Znf_CCHC"/>
</dbReference>
<comment type="caution">
    <text evidence="6">The sequence shown here is derived from an EMBL/GenBank/DDBJ whole genome shotgun (WGS) entry which is preliminary data.</text>
</comment>
<dbReference type="InParanoid" id="A0A7J7DN54"/>
<gene>
    <name evidence="6" type="ORF">HS088_TW05G00498</name>
</gene>
<keyword evidence="1" id="KW-0479">Metal-binding</keyword>
<dbReference type="PROSITE" id="PS50158">
    <property type="entry name" value="ZF_CCHC"/>
    <property type="match status" value="1"/>
</dbReference>
<feature type="compositionally biased region" description="Low complexity" evidence="3">
    <location>
        <begin position="415"/>
        <end position="460"/>
    </location>
</feature>
<name>A0A7J7DN54_TRIWF</name>
<feature type="compositionally biased region" description="Polar residues" evidence="3">
    <location>
        <begin position="228"/>
        <end position="237"/>
    </location>
</feature>
<dbReference type="SMART" id="SM00360">
    <property type="entry name" value="RRM"/>
    <property type="match status" value="1"/>
</dbReference>
<feature type="region of interest" description="Disordered" evidence="3">
    <location>
        <begin position="106"/>
        <end position="139"/>
    </location>
</feature>
<feature type="compositionally biased region" description="Basic residues" evidence="3">
    <location>
        <begin position="367"/>
        <end position="379"/>
    </location>
</feature>
<feature type="compositionally biased region" description="Basic and acidic residues" evidence="3">
    <location>
        <begin position="295"/>
        <end position="309"/>
    </location>
</feature>
<dbReference type="Pfam" id="PF00076">
    <property type="entry name" value="RRM_1"/>
    <property type="match status" value="1"/>
</dbReference>
<feature type="compositionally biased region" description="Polar residues" evidence="3">
    <location>
        <begin position="380"/>
        <end position="391"/>
    </location>
</feature>
<feature type="compositionally biased region" description="Low complexity" evidence="3">
    <location>
        <begin position="392"/>
        <end position="402"/>
    </location>
</feature>
<dbReference type="PROSITE" id="PS50102">
    <property type="entry name" value="RRM"/>
    <property type="match status" value="1"/>
</dbReference>
<dbReference type="Proteomes" id="UP000593562">
    <property type="component" value="Unassembled WGS sequence"/>
</dbReference>